<organism evidence="11 12">
    <name type="scientific">Cardiobacterium valvarum</name>
    <dbReference type="NCBI Taxonomy" id="194702"/>
    <lineage>
        <taxon>Bacteria</taxon>
        <taxon>Pseudomonadati</taxon>
        <taxon>Pseudomonadota</taxon>
        <taxon>Gammaproteobacteria</taxon>
        <taxon>Cardiobacteriales</taxon>
        <taxon>Cardiobacteriaceae</taxon>
        <taxon>Cardiobacterium</taxon>
    </lineage>
</organism>
<evidence type="ECO:0000256" key="3">
    <source>
        <dbReference type="ARBA" id="ARBA00022692"/>
    </source>
</evidence>
<name>A0A381DZX7_9GAMM</name>
<evidence type="ECO:0000256" key="6">
    <source>
        <dbReference type="ARBA" id="ARBA00023237"/>
    </source>
</evidence>
<feature type="domain" description="Surface lipoprotein assembly modifier N-terminal TPR repeats region" evidence="10">
    <location>
        <begin position="59"/>
        <end position="162"/>
    </location>
</feature>
<evidence type="ECO:0000313" key="12">
    <source>
        <dbReference type="Proteomes" id="UP000254572"/>
    </source>
</evidence>
<keyword evidence="2" id="KW-1134">Transmembrane beta strand</keyword>
<dbReference type="AlphaFoldDB" id="A0A381DZX7"/>
<comment type="subcellular location">
    <subcellularLocation>
        <location evidence="1">Cell outer membrane</location>
        <topology evidence="1">Multi-pass membrane protein</topology>
    </subcellularLocation>
</comment>
<keyword evidence="3" id="KW-0812">Transmembrane</keyword>
<feature type="domain" description="Surface lipoprotein assembly modifier C-terminal" evidence="9">
    <location>
        <begin position="192"/>
        <end position="474"/>
    </location>
</feature>
<gene>
    <name evidence="11" type="ORF">NCTC13294_00432</name>
</gene>
<keyword evidence="12" id="KW-1185">Reference proteome</keyword>
<dbReference type="InterPro" id="IPR011990">
    <property type="entry name" value="TPR-like_helical_dom_sf"/>
</dbReference>
<keyword evidence="6" id="KW-0998">Cell outer membrane</keyword>
<feature type="signal peptide" evidence="8">
    <location>
        <begin position="1"/>
        <end position="18"/>
    </location>
</feature>
<keyword evidence="5" id="KW-0472">Membrane</keyword>
<reference evidence="11 12" key="1">
    <citation type="submission" date="2018-06" db="EMBL/GenBank/DDBJ databases">
        <authorList>
            <consortium name="Pathogen Informatics"/>
            <person name="Doyle S."/>
        </authorList>
    </citation>
    <scope>NUCLEOTIDE SEQUENCE [LARGE SCALE GENOMIC DNA]</scope>
    <source>
        <strain evidence="11 12">NCTC13294</strain>
    </source>
</reference>
<dbReference type="Pfam" id="PF24575">
    <property type="entry name" value="TPR_Slam"/>
    <property type="match status" value="1"/>
</dbReference>
<dbReference type="Pfam" id="PF04575">
    <property type="entry name" value="SlipAM"/>
    <property type="match status" value="1"/>
</dbReference>
<evidence type="ECO:0000256" key="5">
    <source>
        <dbReference type="ARBA" id="ARBA00023136"/>
    </source>
</evidence>
<dbReference type="GO" id="GO:0009279">
    <property type="term" value="C:cell outer membrane"/>
    <property type="evidence" value="ECO:0007669"/>
    <property type="project" value="UniProtKB-SubCell"/>
</dbReference>
<evidence type="ECO:0000259" key="10">
    <source>
        <dbReference type="Pfam" id="PF24575"/>
    </source>
</evidence>
<evidence type="ECO:0000256" key="8">
    <source>
        <dbReference type="SAM" id="SignalP"/>
    </source>
</evidence>
<evidence type="ECO:0000259" key="9">
    <source>
        <dbReference type="Pfam" id="PF04575"/>
    </source>
</evidence>
<dbReference type="OrthoDB" id="8606547at2"/>
<feature type="chain" id="PRO_5016574194" evidence="8">
    <location>
        <begin position="19"/>
        <end position="474"/>
    </location>
</feature>
<keyword evidence="4 8" id="KW-0732">Signal</keyword>
<dbReference type="Proteomes" id="UP000254572">
    <property type="component" value="Unassembled WGS sequence"/>
</dbReference>
<evidence type="ECO:0000313" key="11">
    <source>
        <dbReference type="EMBL" id="SUX19089.1"/>
    </source>
</evidence>
<comment type="similarity">
    <text evidence="7">Belongs to the Slam family.</text>
</comment>
<sequence length="474" mass="54060">MRILPALFPALLASSLYAAPNPVVTTPDLHTPDEKLPASAEKAAADTQKNRQVKGNVMEVTEEQLLADPPLLANALDSAIINGDADAVAILLPIYRKLPADKQDKMLLRFGEAMQARSTGNLSLAIARYREMIAEDPSLQPVRLHLAMALMADHQDEAARGQLEKLRSDKLPDDIRKIVDDALAALREQRSWTFNVGGYYRYENNINGAPRERERRGGRGTWTFPAPKKAHGIHLDLSAERRMPAANGWYAQVEGSVNSDWYWDAHDYDDFRFRLGMGGGWQNARWDASLIPFVQRRIYAGQGYSTNLGADANVSYWLTPKWRLGTSVQIMHKQHDRREWLDGNQYYGGLSTLYTPNARQYWFGGVNAMRSKAQDRSDAFKRFGVNLGWGQEWGWGMSSRLVGTYARRNYDGLDFFGIKRKDKEYGVSLSLWNRNLYFWGITPRLTFSWNRTASNHFYYDDHDQDVYLELSKSF</sequence>
<evidence type="ECO:0000256" key="2">
    <source>
        <dbReference type="ARBA" id="ARBA00022452"/>
    </source>
</evidence>
<proteinExistence type="inferred from homology"/>
<evidence type="ECO:0000256" key="7">
    <source>
        <dbReference type="ARBA" id="ARBA00023609"/>
    </source>
</evidence>
<evidence type="ECO:0000256" key="4">
    <source>
        <dbReference type="ARBA" id="ARBA00022729"/>
    </source>
</evidence>
<dbReference type="InterPro" id="IPR057556">
    <property type="entry name" value="TPR_Slam"/>
</dbReference>
<dbReference type="EMBL" id="UFUW01000001">
    <property type="protein sequence ID" value="SUX19089.1"/>
    <property type="molecule type" value="Genomic_DNA"/>
</dbReference>
<evidence type="ECO:0000256" key="1">
    <source>
        <dbReference type="ARBA" id="ARBA00004571"/>
    </source>
</evidence>
<dbReference type="InterPro" id="IPR007655">
    <property type="entry name" value="Slam_C"/>
</dbReference>
<dbReference type="SUPFAM" id="SSF48452">
    <property type="entry name" value="TPR-like"/>
    <property type="match status" value="1"/>
</dbReference>
<dbReference type="RefSeq" id="WP_115610727.1">
    <property type="nucleotide sequence ID" value="NZ_JBHLZC010000001.1"/>
</dbReference>
<accession>A0A381DZX7</accession>
<protein>
    <submittedName>
        <fullName evidence="11">TPR repeat-containing protein NMB0313</fullName>
    </submittedName>
</protein>